<dbReference type="InterPro" id="IPR008704">
    <property type="entry name" value="Endonuclease_Zinc-binding_loop"/>
</dbReference>
<dbReference type="Gene3D" id="3.90.75.10">
    <property type="entry name" value="Homing Intron 3 (I-ppo) Encoded Endonuclease, Chain A"/>
    <property type="match status" value="1"/>
</dbReference>
<evidence type="ECO:0000313" key="2">
    <source>
        <dbReference type="EMBL" id="AGI67004.1"/>
    </source>
</evidence>
<dbReference type="AlphaFoldDB" id="M9R326"/>
<name>M9R326_9RHOB</name>
<dbReference type="KEGG" id="oat:OAN307_c13110"/>
<accession>M9R326</accession>
<dbReference type="EMBL" id="CP003740">
    <property type="protein sequence ID" value="AGI67004.1"/>
    <property type="molecule type" value="Genomic_DNA"/>
</dbReference>
<dbReference type="HOGENOM" id="CLU_1433181_0_0_5"/>
<evidence type="ECO:0000313" key="3">
    <source>
        <dbReference type="Proteomes" id="UP000005307"/>
    </source>
</evidence>
<gene>
    <name evidence="2" type="ORF">OAN307_c13110</name>
</gene>
<reference evidence="2 3" key="1">
    <citation type="journal article" date="2013" name="PLoS ONE">
        <title>Poles Apart: Arctic and Antarctic Octadecabacter strains Share High Genome Plasticity and a New Type of Xanthorhodopsin.</title>
        <authorList>
            <person name="Vollmers J."/>
            <person name="Voget S."/>
            <person name="Dietrich S."/>
            <person name="Gollnow K."/>
            <person name="Smits M."/>
            <person name="Meyer K."/>
            <person name="Brinkhoff T."/>
            <person name="Simon M."/>
            <person name="Daniel R."/>
        </authorList>
    </citation>
    <scope>NUCLEOTIDE SEQUENCE [LARGE SCALE GENOMIC DNA]</scope>
    <source>
        <strain evidence="2 3">307</strain>
    </source>
</reference>
<keyword evidence="3" id="KW-1185">Reference proteome</keyword>
<protein>
    <recommendedName>
        <fullName evidence="1">Zinc-binding loop region of homing endonuclease domain-containing protein</fullName>
    </recommendedName>
</protein>
<dbReference type="SUPFAM" id="SSF54060">
    <property type="entry name" value="His-Me finger endonucleases"/>
    <property type="match status" value="1"/>
</dbReference>
<sequence length="189" mass="21572">MTNKQAITDWLEVAEKNLTNFTKSPFHEQLRTRDRDLYTKVFADKATTLKVLERLFHKARKAKPFELTMSRIQAPLGCWELGKQKDPHGVRFVLSTGESDDEIAYRFVFMVVNARLLNPEDVIRHTCDNRKCLRPDHLIVGSAKENRQDDEARIYAGRGAEGKGQIITGEIAEGVEVSIYPQRLDAGIE</sequence>
<dbReference type="GO" id="GO:0004519">
    <property type="term" value="F:endonuclease activity"/>
    <property type="evidence" value="ECO:0007669"/>
    <property type="project" value="InterPro"/>
</dbReference>
<dbReference type="InterPro" id="IPR044925">
    <property type="entry name" value="His-Me_finger_sf"/>
</dbReference>
<feature type="domain" description="Zinc-binding loop region of homing endonuclease" evidence="1">
    <location>
        <begin position="116"/>
        <end position="148"/>
    </location>
</feature>
<dbReference type="InterPro" id="IPR044930">
    <property type="entry name" value="Homing_endonuclease_His-Me"/>
</dbReference>
<dbReference type="OrthoDB" id="7728307at2"/>
<organism evidence="2 3">
    <name type="scientific">Octadecabacter antarcticus 307</name>
    <dbReference type="NCBI Taxonomy" id="391626"/>
    <lineage>
        <taxon>Bacteria</taxon>
        <taxon>Pseudomonadati</taxon>
        <taxon>Pseudomonadota</taxon>
        <taxon>Alphaproteobacteria</taxon>
        <taxon>Rhodobacterales</taxon>
        <taxon>Roseobacteraceae</taxon>
        <taxon>Octadecabacter</taxon>
    </lineage>
</organism>
<dbReference type="Proteomes" id="UP000005307">
    <property type="component" value="Chromosome"/>
</dbReference>
<proteinExistence type="predicted"/>
<dbReference type="RefSeq" id="WP_015499044.1">
    <property type="nucleotide sequence ID" value="NC_020911.1"/>
</dbReference>
<dbReference type="eggNOG" id="ENOG503469Z">
    <property type="taxonomic scope" value="Bacteria"/>
</dbReference>
<evidence type="ECO:0000259" key="1">
    <source>
        <dbReference type="Pfam" id="PF05551"/>
    </source>
</evidence>
<dbReference type="Pfam" id="PF05551">
    <property type="entry name" value="zf-His_Me_endon"/>
    <property type="match status" value="1"/>
</dbReference>